<evidence type="ECO:0000313" key="3">
    <source>
        <dbReference type="Proteomes" id="UP000184114"/>
    </source>
</evidence>
<dbReference type="AlphaFoldDB" id="A0A1M4WLY6"/>
<dbReference type="Proteomes" id="UP000184114">
    <property type="component" value="Unassembled WGS sequence"/>
</dbReference>
<feature type="domain" description="Cupin type-2" evidence="1">
    <location>
        <begin position="45"/>
        <end position="111"/>
    </location>
</feature>
<dbReference type="GeneID" id="90993916"/>
<dbReference type="EMBL" id="FQTY01000007">
    <property type="protein sequence ID" value="SHE82207.1"/>
    <property type="molecule type" value="Genomic_DNA"/>
</dbReference>
<protein>
    <submittedName>
        <fullName evidence="2">Cupin domain-containing protein</fullName>
    </submittedName>
</protein>
<evidence type="ECO:0000259" key="1">
    <source>
        <dbReference type="Pfam" id="PF07883"/>
    </source>
</evidence>
<dbReference type="Gene3D" id="2.60.120.10">
    <property type="entry name" value="Jelly Rolls"/>
    <property type="match status" value="1"/>
</dbReference>
<dbReference type="SUPFAM" id="SSF51182">
    <property type="entry name" value="RmlC-like cupins"/>
    <property type="match status" value="1"/>
</dbReference>
<reference evidence="3" key="1">
    <citation type="submission" date="2016-11" db="EMBL/GenBank/DDBJ databases">
        <authorList>
            <person name="Varghese N."/>
            <person name="Submissions S."/>
        </authorList>
    </citation>
    <scope>NUCLEOTIDE SEQUENCE [LARGE SCALE GENOMIC DNA]</scope>
    <source>
        <strain evidence="3">DSM 18095</strain>
    </source>
</reference>
<organism evidence="2 3">
    <name type="scientific">Tissierella praeacuta DSM 18095</name>
    <dbReference type="NCBI Taxonomy" id="1123404"/>
    <lineage>
        <taxon>Bacteria</taxon>
        <taxon>Bacillati</taxon>
        <taxon>Bacillota</taxon>
        <taxon>Tissierellia</taxon>
        <taxon>Tissierellales</taxon>
        <taxon>Tissierellaceae</taxon>
        <taxon>Tissierella</taxon>
    </lineage>
</organism>
<keyword evidence="3" id="KW-1185">Reference proteome</keyword>
<dbReference type="CDD" id="cd02221">
    <property type="entry name" value="cupin_TM1287-like"/>
    <property type="match status" value="1"/>
</dbReference>
<name>A0A1M4WLY6_9FIRM</name>
<dbReference type="Pfam" id="PF07883">
    <property type="entry name" value="Cupin_2"/>
    <property type="match status" value="1"/>
</dbReference>
<dbReference type="RefSeq" id="WP_072975851.1">
    <property type="nucleotide sequence ID" value="NZ_FQTY01000007.1"/>
</dbReference>
<sequence>MIRRSNEYTTEVTEGLKGGKGYVTVINFFEKEDFLGKGRLYGKSIIKPGNSIGYHTHQGDQEAYFILKGKALYNDNGVETILEPGDLAICRDGDSHSIESVGEEDLEYVMLILYN</sequence>
<dbReference type="InterPro" id="IPR014710">
    <property type="entry name" value="RmlC-like_jellyroll"/>
</dbReference>
<proteinExistence type="predicted"/>
<evidence type="ECO:0000313" key="2">
    <source>
        <dbReference type="EMBL" id="SHE82207.1"/>
    </source>
</evidence>
<gene>
    <name evidence="2" type="ORF">SAMN02745784_01924</name>
</gene>
<accession>A0A1M4WLY6</accession>
<dbReference type="InterPro" id="IPR013096">
    <property type="entry name" value="Cupin_2"/>
</dbReference>
<dbReference type="InterPro" id="IPR011051">
    <property type="entry name" value="RmlC_Cupin_sf"/>
</dbReference>
<dbReference type="STRING" id="1123404.SAMN02745784_01924"/>